<dbReference type="EMBL" id="JBAKAR010000004">
    <property type="protein sequence ID" value="MEL0612998.1"/>
    <property type="molecule type" value="Genomic_DNA"/>
</dbReference>
<dbReference type="InterPro" id="IPR052163">
    <property type="entry name" value="DGC-Regulatory_Protein"/>
</dbReference>
<name>A0ABU9G3C2_9GAMM</name>
<dbReference type="Pfam" id="PF00990">
    <property type="entry name" value="GGDEF"/>
    <property type="match status" value="1"/>
</dbReference>
<organism evidence="2 3">
    <name type="scientific">Marinomonas arenicola</name>
    <dbReference type="NCBI Taxonomy" id="569601"/>
    <lineage>
        <taxon>Bacteria</taxon>
        <taxon>Pseudomonadati</taxon>
        <taxon>Pseudomonadota</taxon>
        <taxon>Gammaproteobacteria</taxon>
        <taxon>Oceanospirillales</taxon>
        <taxon>Oceanospirillaceae</taxon>
        <taxon>Marinomonas</taxon>
    </lineage>
</organism>
<dbReference type="InterPro" id="IPR029787">
    <property type="entry name" value="Nucleotide_cyclase"/>
</dbReference>
<dbReference type="Gene3D" id="3.30.450.20">
    <property type="entry name" value="PAS domain"/>
    <property type="match status" value="1"/>
</dbReference>
<keyword evidence="2" id="KW-0548">Nucleotidyltransferase</keyword>
<accession>A0ABU9G3C2</accession>
<keyword evidence="3" id="KW-1185">Reference proteome</keyword>
<evidence type="ECO:0000313" key="2">
    <source>
        <dbReference type="EMBL" id="MEL0612998.1"/>
    </source>
</evidence>
<feature type="domain" description="GGDEF" evidence="1">
    <location>
        <begin position="323"/>
        <end position="440"/>
    </location>
</feature>
<dbReference type="GO" id="GO:0052621">
    <property type="term" value="F:diguanylate cyclase activity"/>
    <property type="evidence" value="ECO:0007669"/>
    <property type="project" value="UniProtKB-EC"/>
</dbReference>
<dbReference type="PANTHER" id="PTHR46663:SF2">
    <property type="entry name" value="GGDEF DOMAIN-CONTAINING PROTEIN"/>
    <property type="match status" value="1"/>
</dbReference>
<dbReference type="SMART" id="SM00267">
    <property type="entry name" value="GGDEF"/>
    <property type="match status" value="1"/>
</dbReference>
<dbReference type="Gene3D" id="3.30.70.270">
    <property type="match status" value="1"/>
</dbReference>
<dbReference type="SUPFAM" id="SSF55073">
    <property type="entry name" value="Nucleotide cyclase"/>
    <property type="match status" value="1"/>
</dbReference>
<dbReference type="PANTHER" id="PTHR46663">
    <property type="entry name" value="DIGUANYLATE CYCLASE DGCT-RELATED"/>
    <property type="match status" value="1"/>
</dbReference>
<reference evidence="2 3" key="1">
    <citation type="submission" date="2024-02" db="EMBL/GenBank/DDBJ databases">
        <title>Bacteria isolated from the canopy kelp, Nereocystis luetkeana.</title>
        <authorList>
            <person name="Pfister C.A."/>
            <person name="Younker I.T."/>
            <person name="Light S.H."/>
        </authorList>
    </citation>
    <scope>NUCLEOTIDE SEQUENCE [LARGE SCALE GENOMIC DNA]</scope>
    <source>
        <strain evidence="2 3">TI.4.07</strain>
    </source>
</reference>
<gene>
    <name evidence="2" type="ORF">V6242_07560</name>
</gene>
<keyword evidence="2" id="KW-0808">Transferase</keyword>
<dbReference type="InterPro" id="IPR043128">
    <property type="entry name" value="Rev_trsase/Diguanyl_cyclase"/>
</dbReference>
<dbReference type="CDD" id="cd01949">
    <property type="entry name" value="GGDEF"/>
    <property type="match status" value="1"/>
</dbReference>
<comment type="caution">
    <text evidence="2">The sequence shown here is derived from an EMBL/GenBank/DDBJ whole genome shotgun (WGS) entry which is preliminary data.</text>
</comment>
<dbReference type="InterPro" id="IPR000160">
    <property type="entry name" value="GGDEF_dom"/>
</dbReference>
<dbReference type="PROSITE" id="PS50887">
    <property type="entry name" value="GGDEF"/>
    <property type="match status" value="1"/>
</dbReference>
<evidence type="ECO:0000259" key="1">
    <source>
        <dbReference type="PROSITE" id="PS50887"/>
    </source>
</evidence>
<dbReference type="RefSeq" id="WP_341566838.1">
    <property type="nucleotide sequence ID" value="NZ_JBAKAR010000004.1"/>
</dbReference>
<dbReference type="EC" id="2.7.7.65" evidence="2"/>
<sequence length="440" mass="49365">MKGLIPVDVLLSSFDCIEGGVIILNPEGGIVYLNDWVQKNSVKAKEDYQGLLLTEAFCGDVSSQLVDAVDGAVSSSLSRVLSHKMHKKILPFYRDKVISEEHALNVSALVSPLQGNTGILIRIVDYTSLVKREKQNRVNEALLMIERDYFNKASDLAITLDQFIADLVKELSDNVYFMSVRFSLLKKNVFSHFSDYSDSQILKKSEQMILHHTGTNDELLEALKGLGAQGGKSLGVMDFSIENMKGIVELVKESDHILDISFEKTADKIKGLLLSLIEWKISYEKLNYMAIHDELTGLYNRSYLGKKFTALSKEVEKEVNGEGSLILFFIDLNKFKNINDQFGHRFGDKVLIKVAQKIKACLAPDDIAFRIGGDEFLIMKKGRQPEEYQQSLKLKIARPFLCGPRPISISASIGAAVFPQDGRTLDELIHLADEKMYTEK</sequence>
<protein>
    <submittedName>
        <fullName evidence="2">GGDEF domain-containing protein</fullName>
        <ecNumber evidence="2">2.7.7.65</ecNumber>
    </submittedName>
</protein>
<proteinExistence type="predicted"/>
<evidence type="ECO:0000313" key="3">
    <source>
        <dbReference type="Proteomes" id="UP001379949"/>
    </source>
</evidence>
<dbReference type="Proteomes" id="UP001379949">
    <property type="component" value="Unassembled WGS sequence"/>
</dbReference>
<dbReference type="NCBIfam" id="TIGR00254">
    <property type="entry name" value="GGDEF"/>
    <property type="match status" value="1"/>
</dbReference>